<feature type="region of interest" description="Disordered" evidence="1">
    <location>
        <begin position="1"/>
        <end position="41"/>
    </location>
</feature>
<keyword evidence="4" id="KW-0378">Hydrolase</keyword>
<feature type="transmembrane region" description="Helical" evidence="2">
    <location>
        <begin position="53"/>
        <end position="73"/>
    </location>
</feature>
<feature type="region of interest" description="Disordered" evidence="1">
    <location>
        <begin position="360"/>
        <end position="385"/>
    </location>
</feature>
<keyword evidence="5" id="KW-1185">Reference proteome</keyword>
<sequence>MTPDDAASPQPSGALQPTSSQHGALTQDAAPSPVSAHSVRPVTGAVPTAPPKVPWVAVVVYTVLAMALAWAVTLPLWLGDGLADPAFGWTTPLMMYTPTVAALIVTFFIVKPKHKARYLGLTPFKPVWRSIILILAWPVIFGIVSVLAALLTAAFGLAELGYSTEALEPLAEQAGIPVDMLVLLQFVTIPLIVVQATIFAFGEELGWRGFLVPALAPLGFWKMSLISGVIWGVWHAPLILLGYNFGRTDALGVLMMIGFTFFVGVLLNWSRMWCRNVYVAAVGHGALNSVISIGIIFLVFEEETPDGFLQTAIGLPGWIVLAVLIALMAVTGFFGRRLPKPLVTEPRKVSVKFGQTQGVTPEWAQQAEQQRAAQRADTGEIPRQT</sequence>
<dbReference type="Pfam" id="PF02517">
    <property type="entry name" value="Rce1-like"/>
    <property type="match status" value="1"/>
</dbReference>
<dbReference type="RefSeq" id="WP_086993001.1">
    <property type="nucleotide sequence ID" value="NZ_FUHU01000046.1"/>
</dbReference>
<organism evidence="4 5">
    <name type="scientific">Agrococcus casei LMG 22410</name>
    <dbReference type="NCBI Taxonomy" id="1255656"/>
    <lineage>
        <taxon>Bacteria</taxon>
        <taxon>Bacillati</taxon>
        <taxon>Actinomycetota</taxon>
        <taxon>Actinomycetes</taxon>
        <taxon>Micrococcales</taxon>
        <taxon>Microbacteriaceae</taxon>
        <taxon>Agrococcus</taxon>
    </lineage>
</organism>
<dbReference type="PANTHER" id="PTHR35797:SF1">
    <property type="entry name" value="PROTEASE"/>
    <property type="match status" value="1"/>
</dbReference>
<dbReference type="GO" id="GO:0006508">
    <property type="term" value="P:proteolysis"/>
    <property type="evidence" value="ECO:0007669"/>
    <property type="project" value="UniProtKB-KW"/>
</dbReference>
<keyword evidence="2" id="KW-0472">Membrane</keyword>
<keyword evidence="2" id="KW-0812">Transmembrane</keyword>
<dbReference type="EMBL" id="FUHU01000046">
    <property type="protein sequence ID" value="SJM69241.1"/>
    <property type="molecule type" value="Genomic_DNA"/>
</dbReference>
<feature type="transmembrane region" description="Helical" evidence="2">
    <location>
        <begin position="312"/>
        <end position="334"/>
    </location>
</feature>
<dbReference type="InterPro" id="IPR042150">
    <property type="entry name" value="MmRce1-like"/>
</dbReference>
<evidence type="ECO:0000256" key="1">
    <source>
        <dbReference type="SAM" id="MobiDB-lite"/>
    </source>
</evidence>
<evidence type="ECO:0000313" key="5">
    <source>
        <dbReference type="Proteomes" id="UP000195787"/>
    </source>
</evidence>
<feature type="compositionally biased region" description="Polar residues" evidence="1">
    <location>
        <begin position="9"/>
        <end position="24"/>
    </location>
</feature>
<keyword evidence="4" id="KW-0645">Protease</keyword>
<dbReference type="InterPro" id="IPR003675">
    <property type="entry name" value="Rce1/LyrA-like_dom"/>
</dbReference>
<evidence type="ECO:0000256" key="2">
    <source>
        <dbReference type="SAM" id="Phobius"/>
    </source>
</evidence>
<reference evidence="4 5" key="1">
    <citation type="submission" date="2017-02" db="EMBL/GenBank/DDBJ databases">
        <authorList>
            <person name="Peterson S.W."/>
        </authorList>
    </citation>
    <scope>NUCLEOTIDE SEQUENCE [LARGE SCALE GENOMIC DNA]</scope>
    <source>
        <strain evidence="4 5">LMG 22410</strain>
    </source>
</reference>
<feature type="transmembrane region" description="Helical" evidence="2">
    <location>
        <begin position="277"/>
        <end position="300"/>
    </location>
</feature>
<feature type="transmembrane region" description="Helical" evidence="2">
    <location>
        <begin position="251"/>
        <end position="270"/>
    </location>
</feature>
<protein>
    <submittedName>
        <fullName evidence="4">CAAX amino terminal protease family protein</fullName>
    </submittedName>
</protein>
<feature type="compositionally biased region" description="Low complexity" evidence="1">
    <location>
        <begin position="364"/>
        <end position="376"/>
    </location>
</feature>
<evidence type="ECO:0000313" key="4">
    <source>
        <dbReference type="EMBL" id="SJM69241.1"/>
    </source>
</evidence>
<accession>A0A1R4GLZ1</accession>
<name>A0A1R4GLZ1_9MICO</name>
<dbReference type="Proteomes" id="UP000195787">
    <property type="component" value="Unassembled WGS sequence"/>
</dbReference>
<dbReference type="GO" id="GO:0080120">
    <property type="term" value="P:CAAX-box protein maturation"/>
    <property type="evidence" value="ECO:0007669"/>
    <property type="project" value="UniProtKB-ARBA"/>
</dbReference>
<keyword evidence="2" id="KW-1133">Transmembrane helix</keyword>
<dbReference type="PANTHER" id="PTHR35797">
    <property type="entry name" value="PROTEASE-RELATED"/>
    <property type="match status" value="1"/>
</dbReference>
<proteinExistence type="predicted"/>
<dbReference type="OrthoDB" id="3693644at2"/>
<dbReference type="GeneID" id="303174158"/>
<dbReference type="GO" id="GO:0004175">
    <property type="term" value="F:endopeptidase activity"/>
    <property type="evidence" value="ECO:0007669"/>
    <property type="project" value="UniProtKB-ARBA"/>
</dbReference>
<feature type="transmembrane region" description="Helical" evidence="2">
    <location>
        <begin position="131"/>
        <end position="158"/>
    </location>
</feature>
<evidence type="ECO:0000259" key="3">
    <source>
        <dbReference type="Pfam" id="PF02517"/>
    </source>
</evidence>
<dbReference type="AlphaFoldDB" id="A0A1R4GLZ1"/>
<gene>
    <name evidence="4" type="ORF">CZ674_13160</name>
</gene>
<feature type="transmembrane region" description="Helical" evidence="2">
    <location>
        <begin position="178"/>
        <end position="202"/>
    </location>
</feature>
<feature type="domain" description="CAAX prenyl protease 2/Lysostaphin resistance protein A-like" evidence="3">
    <location>
        <begin position="188"/>
        <end position="289"/>
    </location>
</feature>
<feature type="transmembrane region" description="Helical" evidence="2">
    <location>
        <begin position="93"/>
        <end position="110"/>
    </location>
</feature>